<dbReference type="SMART" id="SM00389">
    <property type="entry name" value="HOX"/>
    <property type="match status" value="1"/>
</dbReference>
<dbReference type="InterPro" id="IPR050224">
    <property type="entry name" value="TALE_homeobox"/>
</dbReference>
<dbReference type="EMBL" id="CP151263">
    <property type="protein sequence ID" value="WZH46572.1"/>
    <property type="molecule type" value="Genomic_DNA"/>
</dbReference>
<dbReference type="PANTHER" id="PTHR11850">
    <property type="entry name" value="HOMEOBOX PROTEIN TRANSCRIPTION FACTORS"/>
    <property type="match status" value="1"/>
</dbReference>
<feature type="DNA-binding region" description="Homeobox" evidence="4">
    <location>
        <begin position="169"/>
        <end position="223"/>
    </location>
</feature>
<dbReference type="Proteomes" id="UP001489902">
    <property type="component" value="Chromosome 4"/>
</dbReference>
<proteinExistence type="predicted"/>
<keyword evidence="8" id="KW-1185">Reference proteome</keyword>
<evidence type="ECO:0000313" key="8">
    <source>
        <dbReference type="Proteomes" id="UP001489902"/>
    </source>
</evidence>
<evidence type="ECO:0000259" key="6">
    <source>
        <dbReference type="PROSITE" id="PS50071"/>
    </source>
</evidence>
<dbReference type="Pfam" id="PF05920">
    <property type="entry name" value="Homeobox_KN"/>
    <property type="match status" value="1"/>
</dbReference>
<dbReference type="InterPro" id="IPR001356">
    <property type="entry name" value="HD"/>
</dbReference>
<keyword evidence="1 4" id="KW-0238">DNA-binding</keyword>
<gene>
    <name evidence="7" type="ORF">QYS62_007653</name>
</gene>
<evidence type="ECO:0000256" key="5">
    <source>
        <dbReference type="SAM" id="MobiDB-lite"/>
    </source>
</evidence>
<feature type="compositionally biased region" description="Polar residues" evidence="5">
    <location>
        <begin position="1"/>
        <end position="14"/>
    </location>
</feature>
<feature type="domain" description="Homeobox" evidence="6">
    <location>
        <begin position="167"/>
        <end position="222"/>
    </location>
</feature>
<dbReference type="SUPFAM" id="SSF46689">
    <property type="entry name" value="Homeodomain-like"/>
    <property type="match status" value="1"/>
</dbReference>
<dbReference type="PROSITE" id="PS50071">
    <property type="entry name" value="HOMEOBOX_2"/>
    <property type="match status" value="1"/>
</dbReference>
<protein>
    <recommendedName>
        <fullName evidence="6">Homeobox domain-containing protein</fullName>
    </recommendedName>
</protein>
<feature type="compositionally biased region" description="Polar residues" evidence="5">
    <location>
        <begin position="56"/>
        <end position="65"/>
    </location>
</feature>
<evidence type="ECO:0000256" key="3">
    <source>
        <dbReference type="ARBA" id="ARBA00023242"/>
    </source>
</evidence>
<keyword evidence="3 4" id="KW-0539">Nucleus</keyword>
<feature type="region of interest" description="Disordered" evidence="5">
    <location>
        <begin position="118"/>
        <end position="158"/>
    </location>
</feature>
<name>A0ABZ2X0I9_9HYPO</name>
<dbReference type="InterPro" id="IPR009057">
    <property type="entry name" value="Homeodomain-like_sf"/>
</dbReference>
<sequence>MRTKNTASQVSGVTDSGAPPADMSPSQPDSMGGDLISPFLEINALALDSGEPTASGPGSTEPCNDLQQNESLELSFDDLWSADFAQVPLDADVTDLSHTPMEWHQLQYSEIPPHFAIPQDGVPQHASESPSRELGDILGPNRGSPASSSPHILTPVSTTLPPKVGHRFTLESLRALKDWFSRHSENPYPTEEEKVMLEQQTGLSRTQVSNWLANSRRRQPTAESSIKTASAKTVKIPSDYTPTRRATPIPRRPQTERDMHPLQRWVDSPPENEPAAVSAIARAMASGDLVSSNHLANHFKMGCTMSKWVGDWGFEDSVLKSVEKALPPYLVELERGTPFPFAASGKPPDSPCSAYELITMELAYFISNHHDTVGVLPSHTSLQLEACRIVFASEVAFPVSSPDSRRGSSWFRDLLLSNEEIAQQARFGPIRSKAESRLSLPEIKGKTSLFEDCPLESRLQTFCRRAKGAEVSNAEIQNEARRIIMQMESELQTEPERRSDLKLGDNGWELPSSHQLFPGDTMGQSDTSPWISEMALLDENVWNFGELGAPSNANTHFSDLGFDKSNDQIVIDDASPRDFTWLWSGEHSAPVILQTNKSPAAEGSALRPSWLGPGIYVLNDPNHILWFAREMKRWVKAAMSPNNPICHVPSDEELRHQARCLLYNDDDPWNQTPADNGQWLEMFKKEVGIITGT</sequence>
<accession>A0ABZ2X0I9</accession>
<evidence type="ECO:0000256" key="4">
    <source>
        <dbReference type="PROSITE-ProRule" id="PRU00108"/>
    </source>
</evidence>
<comment type="subcellular location">
    <subcellularLocation>
        <location evidence="4">Nucleus</location>
    </subcellularLocation>
</comment>
<evidence type="ECO:0000256" key="1">
    <source>
        <dbReference type="ARBA" id="ARBA00023125"/>
    </source>
</evidence>
<reference evidence="7 8" key="1">
    <citation type="submission" date="2024-04" db="EMBL/GenBank/DDBJ databases">
        <title>Complete genome sequence of Fusarium acuminatum.</title>
        <authorList>
            <person name="Lan B."/>
        </authorList>
    </citation>
    <scope>NUCLEOTIDE SEQUENCE [LARGE SCALE GENOMIC DNA]</scope>
    <source>
        <strain evidence="7">1A</strain>
    </source>
</reference>
<evidence type="ECO:0000256" key="2">
    <source>
        <dbReference type="ARBA" id="ARBA00023155"/>
    </source>
</evidence>
<dbReference type="CDD" id="cd00086">
    <property type="entry name" value="homeodomain"/>
    <property type="match status" value="1"/>
</dbReference>
<evidence type="ECO:0000313" key="7">
    <source>
        <dbReference type="EMBL" id="WZH46572.1"/>
    </source>
</evidence>
<feature type="compositionally biased region" description="Polar residues" evidence="5">
    <location>
        <begin position="144"/>
        <end position="158"/>
    </location>
</feature>
<organism evidence="7 8">
    <name type="scientific">Fusarium acuminatum</name>
    <dbReference type="NCBI Taxonomy" id="5515"/>
    <lineage>
        <taxon>Eukaryota</taxon>
        <taxon>Fungi</taxon>
        <taxon>Dikarya</taxon>
        <taxon>Ascomycota</taxon>
        <taxon>Pezizomycotina</taxon>
        <taxon>Sordariomycetes</taxon>
        <taxon>Hypocreomycetidae</taxon>
        <taxon>Hypocreales</taxon>
        <taxon>Nectriaceae</taxon>
        <taxon>Fusarium</taxon>
        <taxon>Fusarium tricinctum species complex</taxon>
    </lineage>
</organism>
<feature type="region of interest" description="Disordered" evidence="5">
    <location>
        <begin position="1"/>
        <end position="65"/>
    </location>
</feature>
<dbReference type="InterPro" id="IPR008422">
    <property type="entry name" value="KN_HD"/>
</dbReference>
<keyword evidence="2 4" id="KW-0371">Homeobox</keyword>
<dbReference type="Gene3D" id="1.10.10.60">
    <property type="entry name" value="Homeodomain-like"/>
    <property type="match status" value="1"/>
</dbReference>